<gene>
    <name evidence="2" type="ORF">T265_09465</name>
</gene>
<reference evidence="2 3" key="1">
    <citation type="submission" date="2013-11" db="EMBL/GenBank/DDBJ databases">
        <title>Opisthorchis viverrini - life in the bile duct.</title>
        <authorList>
            <person name="Young N.D."/>
            <person name="Nagarajan N."/>
            <person name="Lin S.J."/>
            <person name="Korhonen P.K."/>
            <person name="Jex A.R."/>
            <person name="Hall R.S."/>
            <person name="Safavi-Hemami H."/>
            <person name="Kaewkong W."/>
            <person name="Bertrand D."/>
            <person name="Gao S."/>
            <person name="Seet Q."/>
            <person name="Wongkham S."/>
            <person name="Teh B.T."/>
            <person name="Wongkham C."/>
            <person name="Intapan P.M."/>
            <person name="Maleewong W."/>
            <person name="Yang X."/>
            <person name="Hu M."/>
            <person name="Wang Z."/>
            <person name="Hofmann A."/>
            <person name="Sternberg P.W."/>
            <person name="Tan P."/>
            <person name="Wang J."/>
            <person name="Gasser R.B."/>
        </authorList>
    </citation>
    <scope>NUCLEOTIDE SEQUENCE [LARGE SCALE GENOMIC DNA]</scope>
</reference>
<dbReference type="Proteomes" id="UP000054324">
    <property type="component" value="Unassembled WGS sequence"/>
</dbReference>
<feature type="region of interest" description="Disordered" evidence="1">
    <location>
        <begin position="1"/>
        <end position="37"/>
    </location>
</feature>
<evidence type="ECO:0000256" key="1">
    <source>
        <dbReference type="SAM" id="MobiDB-lite"/>
    </source>
</evidence>
<dbReference type="KEGG" id="ovi:T265_09465"/>
<dbReference type="AlphaFoldDB" id="A0A074Z5V4"/>
<accession>A0A074Z5V4</accession>
<dbReference type="CTD" id="20323634"/>
<feature type="compositionally biased region" description="Polar residues" evidence="1">
    <location>
        <begin position="27"/>
        <end position="37"/>
    </location>
</feature>
<protein>
    <submittedName>
        <fullName evidence="2">Uncharacterized protein</fullName>
    </submittedName>
</protein>
<organism evidence="2 3">
    <name type="scientific">Opisthorchis viverrini</name>
    <name type="common">Southeast Asian liver fluke</name>
    <dbReference type="NCBI Taxonomy" id="6198"/>
    <lineage>
        <taxon>Eukaryota</taxon>
        <taxon>Metazoa</taxon>
        <taxon>Spiralia</taxon>
        <taxon>Lophotrochozoa</taxon>
        <taxon>Platyhelminthes</taxon>
        <taxon>Trematoda</taxon>
        <taxon>Digenea</taxon>
        <taxon>Opisthorchiida</taxon>
        <taxon>Opisthorchiata</taxon>
        <taxon>Opisthorchiidae</taxon>
        <taxon>Opisthorchis</taxon>
    </lineage>
</organism>
<keyword evidence="3" id="KW-1185">Reference proteome</keyword>
<dbReference type="RefSeq" id="XP_009173804.1">
    <property type="nucleotide sequence ID" value="XM_009175540.1"/>
</dbReference>
<dbReference type="EMBL" id="KL596898">
    <property type="protein sequence ID" value="KER22453.1"/>
    <property type="molecule type" value="Genomic_DNA"/>
</dbReference>
<evidence type="ECO:0000313" key="2">
    <source>
        <dbReference type="EMBL" id="KER22453.1"/>
    </source>
</evidence>
<dbReference type="GeneID" id="20323634"/>
<evidence type="ECO:0000313" key="3">
    <source>
        <dbReference type="Proteomes" id="UP000054324"/>
    </source>
</evidence>
<sequence>MLFSKYKSSRPVGGSATAASMDEDPDSQITQVGRNGPITQSMTLVYRSFRSKRDELDTLVGGVANNEEQWGPNR</sequence>
<proteinExistence type="predicted"/>
<name>A0A074Z5V4_OPIVI</name>